<evidence type="ECO:0000256" key="7">
    <source>
        <dbReference type="ARBA" id="ARBA00048126"/>
    </source>
</evidence>
<gene>
    <name evidence="12" type="ORF">AL503_009190</name>
</gene>
<name>A0A2K0A7B8_STAHA</name>
<comment type="catalytic activity">
    <reaction evidence="7">
        <text>(R)-2-hydroxyglutarate + NAD(+) = 2-oxoglutarate + NADH + H(+)</text>
        <dbReference type="Rhea" id="RHEA:49612"/>
        <dbReference type="ChEBI" id="CHEBI:15378"/>
        <dbReference type="ChEBI" id="CHEBI:15801"/>
        <dbReference type="ChEBI" id="CHEBI:16810"/>
        <dbReference type="ChEBI" id="CHEBI:57540"/>
        <dbReference type="ChEBI" id="CHEBI:57945"/>
        <dbReference type="EC" id="1.1.1.399"/>
    </reaction>
</comment>
<dbReference type="PANTHER" id="PTHR42938">
    <property type="entry name" value="FORMATE DEHYDROGENASE 1"/>
    <property type="match status" value="1"/>
</dbReference>
<dbReference type="InterPro" id="IPR036291">
    <property type="entry name" value="NAD(P)-bd_dom_sf"/>
</dbReference>
<comment type="catalytic activity">
    <reaction evidence="9">
        <text>(R)-lactate + NAD(+) = pyruvate + NADH + H(+)</text>
        <dbReference type="Rhea" id="RHEA:16369"/>
        <dbReference type="ChEBI" id="CHEBI:15361"/>
        <dbReference type="ChEBI" id="CHEBI:15378"/>
        <dbReference type="ChEBI" id="CHEBI:16004"/>
        <dbReference type="ChEBI" id="CHEBI:57540"/>
        <dbReference type="ChEBI" id="CHEBI:57945"/>
        <dbReference type="EC" id="1.1.1.28"/>
    </reaction>
</comment>
<dbReference type="SUPFAM" id="SSF52283">
    <property type="entry name" value="Formate/glycerate dehydrogenase catalytic domain-like"/>
    <property type="match status" value="1"/>
</dbReference>
<feature type="domain" description="ACT" evidence="11">
    <location>
        <begin position="457"/>
        <end position="529"/>
    </location>
</feature>
<dbReference type="Gene3D" id="3.40.50.720">
    <property type="entry name" value="NAD(P)-binding Rossmann-like Domain"/>
    <property type="match status" value="2"/>
</dbReference>
<reference evidence="12 13" key="1">
    <citation type="submission" date="2017-12" db="EMBL/GenBank/DDBJ databases">
        <title>FDA dAtabase for Regulatory Grade micrObial Sequences (FDA-ARGOS): Supporting development and validation of Infectious Disease Dx tests.</title>
        <authorList>
            <person name="Hoffmann M."/>
            <person name="Allard M."/>
            <person name="Evans P."/>
            <person name="Brown E."/>
            <person name="Tallon L."/>
            <person name="Sadzewicz L."/>
            <person name="Sengamalay N."/>
            <person name="Ott S."/>
            <person name="Godinez A."/>
            <person name="Nagaraj S."/>
            <person name="Vavikolanu K."/>
            <person name="Aluvathingal J."/>
            <person name="Nadendla S."/>
            <person name="Sichtig H."/>
        </authorList>
    </citation>
    <scope>NUCLEOTIDE SEQUENCE [LARGE SCALE GENOMIC DNA]</scope>
    <source>
        <strain evidence="12 13">FDAARGOS_148</strain>
    </source>
</reference>
<evidence type="ECO:0000256" key="2">
    <source>
        <dbReference type="ARBA" id="ARBA00005216"/>
    </source>
</evidence>
<dbReference type="GO" id="GO:0051287">
    <property type="term" value="F:NAD binding"/>
    <property type="evidence" value="ECO:0007669"/>
    <property type="project" value="UniProtKB-UniRule"/>
</dbReference>
<dbReference type="EMBL" id="LORN02000015">
    <property type="protein sequence ID" value="PNN20918.1"/>
    <property type="molecule type" value="Genomic_DNA"/>
</dbReference>
<dbReference type="InterPro" id="IPR045626">
    <property type="entry name" value="PGDH_ASB_dom"/>
</dbReference>
<dbReference type="Pfam" id="PF02826">
    <property type="entry name" value="2-Hacid_dh_C"/>
    <property type="match status" value="1"/>
</dbReference>
<dbReference type="CDD" id="cd12173">
    <property type="entry name" value="PGDH_4"/>
    <property type="match status" value="1"/>
</dbReference>
<dbReference type="PROSITE" id="PS00065">
    <property type="entry name" value="D_2_HYDROXYACID_DH_1"/>
    <property type="match status" value="1"/>
</dbReference>
<dbReference type="PANTHER" id="PTHR42938:SF47">
    <property type="entry name" value="HYDROXYPYRUVATE REDUCTASE"/>
    <property type="match status" value="1"/>
</dbReference>
<comment type="pathway">
    <text evidence="2 10">Amino-acid biosynthesis; L-serine biosynthesis; L-serine from 3-phospho-D-glycerate: step 1/3.</text>
</comment>
<dbReference type="InterPro" id="IPR006139">
    <property type="entry name" value="D-isomer_2_OHA_DH_cat_dom"/>
</dbReference>
<dbReference type="RefSeq" id="WP_037551051.1">
    <property type="nucleotide sequence ID" value="NZ_CAJCGD010000001.1"/>
</dbReference>
<evidence type="ECO:0000256" key="10">
    <source>
        <dbReference type="RuleBase" id="RU363003"/>
    </source>
</evidence>
<proteinExistence type="inferred from homology"/>
<dbReference type="Pfam" id="PF01842">
    <property type="entry name" value="ACT"/>
    <property type="match status" value="1"/>
</dbReference>
<dbReference type="InterPro" id="IPR029752">
    <property type="entry name" value="D-isomer_DH_CS1"/>
</dbReference>
<evidence type="ECO:0000256" key="6">
    <source>
        <dbReference type="ARBA" id="ARBA00023027"/>
    </source>
</evidence>
<dbReference type="InterPro" id="IPR006140">
    <property type="entry name" value="D-isomer_DH_NAD-bd"/>
</dbReference>
<keyword evidence="10" id="KW-0718">Serine biosynthesis</keyword>
<evidence type="ECO:0000259" key="11">
    <source>
        <dbReference type="PROSITE" id="PS51671"/>
    </source>
</evidence>
<dbReference type="InterPro" id="IPR002912">
    <property type="entry name" value="ACT_dom"/>
</dbReference>
<dbReference type="SUPFAM" id="SSF143548">
    <property type="entry name" value="Serine metabolism enzymes domain"/>
    <property type="match status" value="1"/>
</dbReference>
<dbReference type="FunFam" id="3.40.50.720:FF:000021">
    <property type="entry name" value="D-3-phosphoglycerate dehydrogenase"/>
    <property type="match status" value="1"/>
</dbReference>
<comment type="similarity">
    <text evidence="3 10">Belongs to the D-isomer specific 2-hydroxyacid dehydrogenase family.</text>
</comment>
<comment type="function">
    <text evidence="1">Catalyzes the reversible oxidation of 3-phospho-D-glycerate to 3-phosphonooxypyruvate, the first step of the phosphorylated L-serine biosynthesis pathway. Also catalyzes the reversible oxidation of 2-hydroxyglutarate to 2-oxoglutarate.</text>
</comment>
<evidence type="ECO:0000256" key="3">
    <source>
        <dbReference type="ARBA" id="ARBA00005854"/>
    </source>
</evidence>
<dbReference type="Gene3D" id="3.30.70.260">
    <property type="match status" value="1"/>
</dbReference>
<dbReference type="GO" id="GO:0006564">
    <property type="term" value="P:L-serine biosynthetic process"/>
    <property type="evidence" value="ECO:0007669"/>
    <property type="project" value="UniProtKB-UniRule"/>
</dbReference>
<dbReference type="InterPro" id="IPR006236">
    <property type="entry name" value="PGDH"/>
</dbReference>
<dbReference type="InterPro" id="IPR045865">
    <property type="entry name" value="ACT-like_dom_sf"/>
</dbReference>
<keyword evidence="10" id="KW-0028">Amino-acid biosynthesis</keyword>
<evidence type="ECO:0000256" key="8">
    <source>
        <dbReference type="ARBA" id="ARBA00048731"/>
    </source>
</evidence>
<dbReference type="FunFam" id="3.30.70.260:FF:000008">
    <property type="entry name" value="D-3-phosphoglycerate dehydrogenase, chloroplastic"/>
    <property type="match status" value="1"/>
</dbReference>
<dbReference type="AlphaFoldDB" id="A0A2K0A7B8"/>
<dbReference type="SUPFAM" id="SSF55021">
    <property type="entry name" value="ACT-like"/>
    <property type="match status" value="1"/>
</dbReference>
<evidence type="ECO:0000313" key="13">
    <source>
        <dbReference type="Proteomes" id="UP000053523"/>
    </source>
</evidence>
<keyword evidence="5 10" id="KW-0560">Oxidoreductase</keyword>
<evidence type="ECO:0000256" key="4">
    <source>
        <dbReference type="ARBA" id="ARBA00021582"/>
    </source>
</evidence>
<dbReference type="Pfam" id="PF00389">
    <property type="entry name" value="2-Hacid_dh"/>
    <property type="match status" value="1"/>
</dbReference>
<dbReference type="Proteomes" id="UP000053523">
    <property type="component" value="Unassembled WGS sequence"/>
</dbReference>
<evidence type="ECO:0000313" key="12">
    <source>
        <dbReference type="EMBL" id="PNN20918.1"/>
    </source>
</evidence>
<keyword evidence="6 10" id="KW-0520">NAD</keyword>
<comment type="catalytic activity">
    <reaction evidence="8 10">
        <text>(2R)-3-phosphoglycerate + NAD(+) = 3-phosphooxypyruvate + NADH + H(+)</text>
        <dbReference type="Rhea" id="RHEA:12641"/>
        <dbReference type="ChEBI" id="CHEBI:15378"/>
        <dbReference type="ChEBI" id="CHEBI:18110"/>
        <dbReference type="ChEBI" id="CHEBI:57540"/>
        <dbReference type="ChEBI" id="CHEBI:57945"/>
        <dbReference type="ChEBI" id="CHEBI:58272"/>
        <dbReference type="EC" id="1.1.1.95"/>
    </reaction>
</comment>
<dbReference type="UniPathway" id="UPA00135">
    <property type="reaction ID" value="UER00196"/>
</dbReference>
<comment type="caution">
    <text evidence="12">The sequence shown here is derived from an EMBL/GenBank/DDBJ whole genome shotgun (WGS) entry which is preliminary data.</text>
</comment>
<dbReference type="Pfam" id="PF19304">
    <property type="entry name" value="PGDH_inter"/>
    <property type="match status" value="1"/>
</dbReference>
<dbReference type="SUPFAM" id="SSF51735">
    <property type="entry name" value="NAD(P)-binding Rossmann-fold domains"/>
    <property type="match status" value="1"/>
</dbReference>
<dbReference type="Gene3D" id="3.30.1330.90">
    <property type="entry name" value="D-3-phosphoglycerate dehydrogenase, domain 3"/>
    <property type="match status" value="1"/>
</dbReference>
<dbReference type="GO" id="GO:0008720">
    <property type="term" value="F:D-lactate dehydrogenase (NAD+) activity"/>
    <property type="evidence" value="ECO:0007669"/>
    <property type="project" value="UniProtKB-EC"/>
</dbReference>
<dbReference type="EC" id="1.1.1.95" evidence="10"/>
<evidence type="ECO:0000256" key="9">
    <source>
        <dbReference type="ARBA" id="ARBA00049040"/>
    </source>
</evidence>
<sequence>MKHNILVSDPISTDGLQSLLNHSDFNVDFKTNLDEQSLLDIIDNYEGLIVRSQTQVTQQIIEKANKLKVIARAGVGVDNIDIDAATLQGILVINAPDGNTISATEHSVAMILAMARNIPQAHASLKNKEWNRKAFKGVELYHKILGVIGAGRIGIGVAQRLQSFGMKVLAYDPYLTEDKAQQLGVKLATIDEIARQADFVTVHTPLTPKTRGIVNADFFSKAKPTLQIINVARGGIINEDDLLNALNNNQIARAALDVFEHEPPTNSPLIEHDKIIVTPHLGASTIEAQEKVAVSVSEEIIDILENGNVTHAVNAPKISFNDIDEITQQWIEIGELSGELAIQLIEGAPREIKVTFNGDVAKQETDLITRSIVKQILQQDLGDRINIINAFALLNEQGVTRNVEKRASQGTFSNYIQVHLVSDTEEVKIGATVIAGFGARIVRINDYSVDFKPNSYQLVSYHGDKPGMVGLTGQLLGNHNINIASMSLGRNVQGGQAMMVLSIDQPVTEDIINELYDVGGFDKIYGTTLSVK</sequence>
<evidence type="ECO:0000256" key="1">
    <source>
        <dbReference type="ARBA" id="ARBA00003800"/>
    </source>
</evidence>
<dbReference type="InterPro" id="IPR029009">
    <property type="entry name" value="ASB_dom_sf"/>
</dbReference>
<dbReference type="GO" id="GO:0004617">
    <property type="term" value="F:phosphoglycerate dehydrogenase activity"/>
    <property type="evidence" value="ECO:0007669"/>
    <property type="project" value="UniProtKB-UniRule"/>
</dbReference>
<dbReference type="CDD" id="cd04902">
    <property type="entry name" value="ACT_3PGDH-xct"/>
    <property type="match status" value="1"/>
</dbReference>
<evidence type="ECO:0000256" key="5">
    <source>
        <dbReference type="ARBA" id="ARBA00023002"/>
    </source>
</evidence>
<protein>
    <recommendedName>
        <fullName evidence="4 10">D-3-phosphoglycerate dehydrogenase</fullName>
        <ecNumber evidence="10">1.1.1.95</ecNumber>
    </recommendedName>
</protein>
<dbReference type="PROSITE" id="PS51671">
    <property type="entry name" value="ACT"/>
    <property type="match status" value="1"/>
</dbReference>
<organism evidence="12 13">
    <name type="scientific">Staphylococcus haemolyticus</name>
    <dbReference type="NCBI Taxonomy" id="1283"/>
    <lineage>
        <taxon>Bacteria</taxon>
        <taxon>Bacillati</taxon>
        <taxon>Bacillota</taxon>
        <taxon>Bacilli</taxon>
        <taxon>Bacillales</taxon>
        <taxon>Staphylococcaceae</taxon>
        <taxon>Staphylococcus</taxon>
    </lineage>
</organism>
<dbReference type="NCBIfam" id="TIGR01327">
    <property type="entry name" value="PGDH"/>
    <property type="match status" value="1"/>
</dbReference>
<accession>A0A2K0A7B8</accession>